<evidence type="ECO:0000313" key="1">
    <source>
        <dbReference type="EMBL" id="VAX15841.1"/>
    </source>
</evidence>
<dbReference type="AlphaFoldDB" id="A0A3B1BMS1"/>
<dbReference type="NCBIfam" id="NF033709">
    <property type="entry name" value="PorV_fam"/>
    <property type="match status" value="1"/>
</dbReference>
<name>A0A3B1BMS1_9ZZZZ</name>
<dbReference type="SUPFAM" id="SSF56935">
    <property type="entry name" value="Porins"/>
    <property type="match status" value="1"/>
</dbReference>
<sequence>MKIKYFSLIIIVLLFSFFESNFAQMKKVGQSGMTYLAISLGARESAMGNASVATVNGTQSVFYNPASLTSLNNFGFVINHVSWIADTQLYGLGAAYSFGQYGTVALDVIYMDYGEIIGTRRVDKSIDERGFVTTGDINVQDYAIGLAYAFPINELFSFGVKIKYVHEYLGNVPIAVKEIDAANQLYEYEDRAWQINNWGFDFGAFYKIGFKDLVLGVAFQNYSTDMKYWTEQFQMPLTIKMGLAMDILKLWNDESDFELNTAVDLLHPIDYTERVHVGTELAFKKMFFVRAGYKFNYDVENYSFGLGFNFTLGDFGASLDYAYTNAEFFGNVNRLTLNFNFN</sequence>
<protein>
    <recommendedName>
        <fullName evidence="2">PorV/PorQ family protein</fullName>
    </recommendedName>
</protein>
<gene>
    <name evidence="1" type="ORF">MNBD_IGNAVI01-787</name>
</gene>
<dbReference type="EMBL" id="UOGD01000036">
    <property type="protein sequence ID" value="VAX15841.1"/>
    <property type="molecule type" value="Genomic_DNA"/>
</dbReference>
<accession>A0A3B1BMS1</accession>
<organism evidence="1">
    <name type="scientific">hydrothermal vent metagenome</name>
    <dbReference type="NCBI Taxonomy" id="652676"/>
    <lineage>
        <taxon>unclassified sequences</taxon>
        <taxon>metagenomes</taxon>
        <taxon>ecological metagenomes</taxon>
    </lineage>
</organism>
<reference evidence="1" key="1">
    <citation type="submission" date="2018-06" db="EMBL/GenBank/DDBJ databases">
        <authorList>
            <person name="Zhirakovskaya E."/>
        </authorList>
    </citation>
    <scope>NUCLEOTIDE SEQUENCE</scope>
</reference>
<dbReference type="Gene3D" id="2.40.160.60">
    <property type="entry name" value="Outer membrane protein transport protein (OMPP1/FadL/TodX)"/>
    <property type="match status" value="1"/>
</dbReference>
<proteinExistence type="predicted"/>
<evidence type="ECO:0008006" key="2">
    <source>
        <dbReference type="Google" id="ProtNLM"/>
    </source>
</evidence>